<proteinExistence type="predicted"/>
<dbReference type="Proteomes" id="UP001209713">
    <property type="component" value="Unassembled WGS sequence"/>
</dbReference>
<organism evidence="2 3">
    <name type="scientific">Marinomonas sargassi</name>
    <dbReference type="NCBI Taxonomy" id="2984494"/>
    <lineage>
        <taxon>Bacteria</taxon>
        <taxon>Pseudomonadati</taxon>
        <taxon>Pseudomonadota</taxon>
        <taxon>Gammaproteobacteria</taxon>
        <taxon>Oceanospirillales</taxon>
        <taxon>Oceanospirillaceae</taxon>
        <taxon>Marinomonas</taxon>
    </lineage>
</organism>
<dbReference type="RefSeq" id="WP_263529174.1">
    <property type="nucleotide sequence ID" value="NZ_JAOVZB010000001.1"/>
</dbReference>
<comment type="caution">
    <text evidence="2">The sequence shown here is derived from an EMBL/GenBank/DDBJ whole genome shotgun (WGS) entry which is preliminary data.</text>
</comment>
<accession>A0ABT2YPJ3</accession>
<dbReference type="EMBL" id="JAOVZB010000001">
    <property type="protein sequence ID" value="MCV2401802.1"/>
    <property type="molecule type" value="Genomic_DNA"/>
</dbReference>
<dbReference type="GO" id="GO:0003677">
    <property type="term" value="F:DNA binding"/>
    <property type="evidence" value="ECO:0007669"/>
    <property type="project" value="UniProtKB-KW"/>
</dbReference>
<protein>
    <submittedName>
        <fullName evidence="2">DNA-binding domain-containing protein</fullName>
    </submittedName>
</protein>
<keyword evidence="2" id="KW-0238">DNA-binding</keyword>
<dbReference type="InterPro" id="IPR044922">
    <property type="entry name" value="DUF2063_N_sf"/>
</dbReference>
<gene>
    <name evidence="2" type="ORF">OFY17_02785</name>
</gene>
<dbReference type="Gene3D" id="1.10.150.690">
    <property type="entry name" value="DUF2063"/>
    <property type="match status" value="1"/>
</dbReference>
<sequence>MNKLFKAALFSDDTGFYNEMSAATLAEQEARMNVYRNNVVVSLVDALGDIFPVSRTVVGEEFFHAMARVYVMENQPNSPVISEYGGNFSDFIRQFEPAKGVPFLADLAALEYAMLTLTNSEEFETLEHEAISQAFSSVEDPSGLTLSLPPTTQILESPFALGSLYRAHFSDDQQSLNQIDINKAEYLLLVKSHLYSQLHVLSRDEALFIKGLTQNKNLEEALPESETFDLGEVLAKLIQWKVITAIT</sequence>
<dbReference type="InterPro" id="IPR018640">
    <property type="entry name" value="DUF2063"/>
</dbReference>
<name>A0ABT2YPJ3_9GAMM</name>
<reference evidence="2 3" key="1">
    <citation type="submission" date="2022-10" db="EMBL/GenBank/DDBJ databases">
        <title>Marinomonas transparenta sp. nov. and Marinomonas sargassi sp. nov., isolated from marine alga (Sargassum natans (L.) Gaillon).</title>
        <authorList>
            <person name="Wang Y."/>
        </authorList>
    </citation>
    <scope>NUCLEOTIDE SEQUENCE [LARGE SCALE GENOMIC DNA]</scope>
    <source>
        <strain evidence="2 3">C2222</strain>
    </source>
</reference>
<dbReference type="Pfam" id="PF09836">
    <property type="entry name" value="DUF2063"/>
    <property type="match status" value="1"/>
</dbReference>
<evidence type="ECO:0000313" key="3">
    <source>
        <dbReference type="Proteomes" id="UP001209713"/>
    </source>
</evidence>
<evidence type="ECO:0000259" key="1">
    <source>
        <dbReference type="Pfam" id="PF09836"/>
    </source>
</evidence>
<feature type="domain" description="Putative DNA-binding" evidence="1">
    <location>
        <begin position="4"/>
        <end position="92"/>
    </location>
</feature>
<evidence type="ECO:0000313" key="2">
    <source>
        <dbReference type="EMBL" id="MCV2401802.1"/>
    </source>
</evidence>
<keyword evidence="3" id="KW-1185">Reference proteome</keyword>